<dbReference type="PROSITE" id="PS50887">
    <property type="entry name" value="GGDEF"/>
    <property type="match status" value="1"/>
</dbReference>
<keyword evidence="4" id="KW-0472">Membrane</keyword>
<dbReference type="RefSeq" id="WP_007112762.1">
    <property type="nucleotide sequence ID" value="NZ_JH393257.1"/>
</dbReference>
<dbReference type="Pfam" id="PF00990">
    <property type="entry name" value="GGDEF"/>
    <property type="match status" value="1"/>
</dbReference>
<reference evidence="7 9" key="2">
    <citation type="submission" date="2017-07" db="EMBL/GenBank/DDBJ databases">
        <title>Shotgun whole genome sequences of three halophilic bacterial isolates.</title>
        <authorList>
            <person name="Pozzo T."/>
            <person name="Higdon S.M."/>
            <person name="Quillaguaman J."/>
        </authorList>
    </citation>
    <scope>NUCLEOTIDE SEQUENCE [LARGE SCALE GENOMIC DNA]</scope>
    <source>
        <strain evidence="7 9">LC1</strain>
    </source>
</reference>
<feature type="transmembrane region" description="Helical" evidence="4">
    <location>
        <begin position="126"/>
        <end position="144"/>
    </location>
</feature>
<dbReference type="SMART" id="SM00267">
    <property type="entry name" value="GGDEF"/>
    <property type="match status" value="1"/>
</dbReference>
<evidence type="ECO:0000256" key="3">
    <source>
        <dbReference type="ARBA" id="ARBA00034247"/>
    </source>
</evidence>
<gene>
    <name evidence="7" type="ORF">CE457_02845</name>
    <name evidence="6" type="ORF">KUC_1785</name>
</gene>
<dbReference type="Proteomes" id="UP000005756">
    <property type="component" value="Unassembled WGS sequence"/>
</dbReference>
<keyword evidence="4" id="KW-1133">Transmembrane helix</keyword>
<name>A0A265E171_9GAMM</name>
<dbReference type="GO" id="GO:1902201">
    <property type="term" value="P:negative regulation of bacterial-type flagellum-dependent cell motility"/>
    <property type="evidence" value="ECO:0007669"/>
    <property type="project" value="TreeGrafter"/>
</dbReference>
<keyword evidence="4" id="KW-0812">Transmembrane</keyword>
<dbReference type="InterPro" id="IPR029787">
    <property type="entry name" value="Nucleotide_cyclase"/>
</dbReference>
<dbReference type="PANTHER" id="PTHR45138:SF9">
    <property type="entry name" value="DIGUANYLATE CYCLASE DGCM-RELATED"/>
    <property type="match status" value="1"/>
</dbReference>
<evidence type="ECO:0000256" key="2">
    <source>
        <dbReference type="ARBA" id="ARBA00012528"/>
    </source>
</evidence>
<dbReference type="PANTHER" id="PTHR45138">
    <property type="entry name" value="REGULATORY COMPONENTS OF SENSORY TRANSDUCTION SYSTEM"/>
    <property type="match status" value="1"/>
</dbReference>
<dbReference type="SUPFAM" id="SSF55073">
    <property type="entry name" value="Nucleotide cyclase"/>
    <property type="match status" value="1"/>
</dbReference>
<evidence type="ECO:0000313" key="8">
    <source>
        <dbReference type="Proteomes" id="UP000005756"/>
    </source>
</evidence>
<protein>
    <recommendedName>
        <fullName evidence="2">diguanylate cyclase</fullName>
        <ecNumber evidence="2">2.7.7.65</ecNumber>
    </recommendedName>
</protein>
<organism evidence="6 8">
    <name type="scientific">Vreelandella boliviensis LC1</name>
    <dbReference type="NCBI Taxonomy" id="1072583"/>
    <lineage>
        <taxon>Bacteria</taxon>
        <taxon>Pseudomonadati</taxon>
        <taxon>Pseudomonadota</taxon>
        <taxon>Gammaproteobacteria</taxon>
        <taxon>Oceanospirillales</taxon>
        <taxon>Halomonadaceae</taxon>
        <taxon>Vreelandella</taxon>
    </lineage>
</organism>
<evidence type="ECO:0000313" key="9">
    <source>
        <dbReference type="Proteomes" id="UP000216538"/>
    </source>
</evidence>
<reference evidence="6 8" key="1">
    <citation type="submission" date="2011-10" db="EMBL/GenBank/DDBJ databases">
        <authorList>
            <person name="Quillaguamn J."/>
            <person name="Guzmn D."/>
            <person name="Balderrama-Subieta A."/>
            <person name="Cardona-Ortuo C."/>
            <person name="Guevara-Martnez M."/>
            <person name="Callisaya-Quispe N."/>
        </authorList>
    </citation>
    <scope>NUCLEOTIDE SEQUENCE [LARGE SCALE GENOMIC DNA]</scope>
    <source>
        <strain evidence="6 8">LC1</strain>
    </source>
</reference>
<dbReference type="STRING" id="1072583.KUC_1785"/>
<dbReference type="GO" id="GO:0005886">
    <property type="term" value="C:plasma membrane"/>
    <property type="evidence" value="ECO:0007669"/>
    <property type="project" value="TreeGrafter"/>
</dbReference>
<proteinExistence type="predicted"/>
<dbReference type="CDD" id="cd01949">
    <property type="entry name" value="GGDEF"/>
    <property type="match status" value="1"/>
</dbReference>
<evidence type="ECO:0000256" key="1">
    <source>
        <dbReference type="ARBA" id="ARBA00001946"/>
    </source>
</evidence>
<comment type="cofactor">
    <cofactor evidence="1">
        <name>Mg(2+)</name>
        <dbReference type="ChEBI" id="CHEBI:18420"/>
    </cofactor>
</comment>
<dbReference type="GO" id="GO:0052621">
    <property type="term" value="F:diguanylate cyclase activity"/>
    <property type="evidence" value="ECO:0007669"/>
    <property type="project" value="UniProtKB-EC"/>
</dbReference>
<dbReference type="Gene3D" id="3.30.70.270">
    <property type="match status" value="1"/>
</dbReference>
<feature type="transmembrane region" description="Helical" evidence="4">
    <location>
        <begin position="180"/>
        <end position="199"/>
    </location>
</feature>
<dbReference type="GO" id="GO:0043709">
    <property type="term" value="P:cell adhesion involved in single-species biofilm formation"/>
    <property type="evidence" value="ECO:0007669"/>
    <property type="project" value="TreeGrafter"/>
</dbReference>
<dbReference type="AlphaFoldDB" id="A0A265E171"/>
<feature type="domain" description="GGDEF" evidence="5">
    <location>
        <begin position="261"/>
        <end position="397"/>
    </location>
</feature>
<feature type="transmembrane region" description="Helical" evidence="4">
    <location>
        <begin position="40"/>
        <end position="59"/>
    </location>
</feature>
<evidence type="ECO:0000313" key="7">
    <source>
        <dbReference type="EMBL" id="OZT75342.1"/>
    </source>
</evidence>
<dbReference type="OrthoDB" id="9812260at2"/>
<dbReference type="InterPro" id="IPR050469">
    <property type="entry name" value="Diguanylate_Cyclase"/>
</dbReference>
<dbReference type="EMBL" id="NPEY01000002">
    <property type="protein sequence ID" value="OZT75342.1"/>
    <property type="molecule type" value="Genomic_DNA"/>
</dbReference>
<dbReference type="NCBIfam" id="TIGR00254">
    <property type="entry name" value="GGDEF"/>
    <property type="match status" value="1"/>
</dbReference>
<feature type="transmembrane region" description="Helical" evidence="4">
    <location>
        <begin position="151"/>
        <end position="168"/>
    </location>
</feature>
<keyword evidence="9" id="KW-1185">Reference proteome</keyword>
<evidence type="ECO:0000256" key="4">
    <source>
        <dbReference type="SAM" id="Phobius"/>
    </source>
</evidence>
<sequence>MINDALLKAVENELGKGAWLLRFADDVEARFEADTQRQRGRSMAVAGLISAFIYCLFLINDYSFRSDTFSIAVMFRVGVMLPFGLPILWLVYRGVSPALRETLMTSTVIVATLISCMIFVSSTAPYSYLDVFSFGLILLVGNIVYSLRFSYAVWSSAISVLIILIFVLPYEPMPAEAKRLAIFTLIAVAVFSLAANYRFERSERTAYLHVLKEKLRAGYYLKDNKKLTRMSVTDPLTTLANRRQFDTVFPVRWQEAADKGLCLGLMVIDIDHFKAYNDYYGHPQGDVCLRRVAKVMQANSRDTDLVVRFGGEEFLVLMANAIPEAVEPAAERIRRSVEGLQIPNPGASAESVVTVSIGVAVLYPGVGLAPAKLLSQADAALYEAKRQGRNRIWVANSEGSLSSDNANGGLGISAQ</sequence>
<feature type="transmembrane region" description="Helical" evidence="4">
    <location>
        <begin position="71"/>
        <end position="91"/>
    </location>
</feature>
<dbReference type="InterPro" id="IPR000160">
    <property type="entry name" value="GGDEF_dom"/>
</dbReference>
<evidence type="ECO:0000259" key="5">
    <source>
        <dbReference type="PROSITE" id="PS50887"/>
    </source>
</evidence>
<evidence type="ECO:0000313" key="6">
    <source>
        <dbReference type="EMBL" id="EHJ94826.1"/>
    </source>
</evidence>
<dbReference type="EMBL" id="JH393257">
    <property type="protein sequence ID" value="EHJ94826.1"/>
    <property type="molecule type" value="Genomic_DNA"/>
</dbReference>
<dbReference type="EC" id="2.7.7.65" evidence="2"/>
<feature type="transmembrane region" description="Helical" evidence="4">
    <location>
        <begin position="103"/>
        <end position="120"/>
    </location>
</feature>
<comment type="catalytic activity">
    <reaction evidence="3">
        <text>2 GTP = 3',3'-c-di-GMP + 2 diphosphate</text>
        <dbReference type="Rhea" id="RHEA:24898"/>
        <dbReference type="ChEBI" id="CHEBI:33019"/>
        <dbReference type="ChEBI" id="CHEBI:37565"/>
        <dbReference type="ChEBI" id="CHEBI:58805"/>
        <dbReference type="EC" id="2.7.7.65"/>
    </reaction>
</comment>
<dbReference type="Proteomes" id="UP000216538">
    <property type="component" value="Unassembled WGS sequence"/>
</dbReference>
<dbReference type="InterPro" id="IPR043128">
    <property type="entry name" value="Rev_trsase/Diguanyl_cyclase"/>
</dbReference>
<dbReference type="FunFam" id="3.30.70.270:FF:000001">
    <property type="entry name" value="Diguanylate cyclase domain protein"/>
    <property type="match status" value="1"/>
</dbReference>
<accession>A0A265E171</accession>